<keyword evidence="1" id="KW-0472">Membrane</keyword>
<dbReference type="Proteomes" id="UP000032900">
    <property type="component" value="Unassembled WGS sequence"/>
</dbReference>
<reference evidence="2 3" key="1">
    <citation type="journal article" date="2015" name="Microbes Environ.">
        <title>Distribution and evolution of nitrogen fixation genes in the phylum bacteroidetes.</title>
        <authorList>
            <person name="Inoue J."/>
            <person name="Oshima K."/>
            <person name="Suda W."/>
            <person name="Sakamoto M."/>
            <person name="Iino T."/>
            <person name="Noda S."/>
            <person name="Hongoh Y."/>
            <person name="Hattori M."/>
            <person name="Ohkuma M."/>
        </authorList>
    </citation>
    <scope>NUCLEOTIDE SEQUENCE [LARGE SCALE GENOMIC DNA]</scope>
    <source>
        <strain evidence="2">JCM 15548</strain>
    </source>
</reference>
<proteinExistence type="predicted"/>
<organism evidence="2 3">
    <name type="scientific">Geofilum rubicundum JCM 15548</name>
    <dbReference type="NCBI Taxonomy" id="1236989"/>
    <lineage>
        <taxon>Bacteria</taxon>
        <taxon>Pseudomonadati</taxon>
        <taxon>Bacteroidota</taxon>
        <taxon>Bacteroidia</taxon>
        <taxon>Marinilabiliales</taxon>
        <taxon>Marinilabiliaceae</taxon>
        <taxon>Geofilum</taxon>
    </lineage>
</organism>
<name>A0A0E9LSL6_9BACT</name>
<keyword evidence="1" id="KW-1133">Transmembrane helix</keyword>
<protein>
    <submittedName>
        <fullName evidence="2">Uncharacterized protein</fullName>
    </submittedName>
</protein>
<dbReference type="STRING" id="1236989.JCM15548_1358"/>
<gene>
    <name evidence="2" type="ORF">JCM15548_1358</name>
</gene>
<accession>A0A0E9LSL6</accession>
<keyword evidence="1" id="KW-0812">Transmembrane</keyword>
<evidence type="ECO:0000313" key="2">
    <source>
        <dbReference type="EMBL" id="GAO28283.1"/>
    </source>
</evidence>
<sequence>MKKKLKSINLWHWKLLFPISDQVGLRPCLGLLVKELRGMVKKKTYGYIIVLTLNVYLAGALNRF</sequence>
<comment type="caution">
    <text evidence="2">The sequence shown here is derived from an EMBL/GenBank/DDBJ whole genome shotgun (WGS) entry which is preliminary data.</text>
</comment>
<feature type="transmembrane region" description="Helical" evidence="1">
    <location>
        <begin position="44"/>
        <end position="61"/>
    </location>
</feature>
<evidence type="ECO:0000313" key="3">
    <source>
        <dbReference type="Proteomes" id="UP000032900"/>
    </source>
</evidence>
<keyword evidence="3" id="KW-1185">Reference proteome</keyword>
<evidence type="ECO:0000256" key="1">
    <source>
        <dbReference type="SAM" id="Phobius"/>
    </source>
</evidence>
<dbReference type="AlphaFoldDB" id="A0A0E9LSL6"/>
<dbReference type="EMBL" id="BAZW01000002">
    <property type="protein sequence ID" value="GAO28283.1"/>
    <property type="molecule type" value="Genomic_DNA"/>
</dbReference>